<sequence length="95" mass="11058">MATYIVIFVLLLFCGTAVNGLAEKDPKCYFLPRAGHCDGSHNKRWYYNLLHGWCQKFERDKCAHNDNGFSSCEECNIQCKTPVCVEKVPKHWWWG</sequence>
<evidence type="ECO:0000313" key="3">
    <source>
        <dbReference type="EMBL" id="JAP75822.1"/>
    </source>
</evidence>
<keyword evidence="1" id="KW-0732">Signal</keyword>
<dbReference type="Gene3D" id="4.10.410.10">
    <property type="entry name" value="Pancreatic trypsin inhibitor Kunitz domain"/>
    <property type="match status" value="1"/>
</dbReference>
<feature type="chain" id="PRO_5007284565" evidence="1">
    <location>
        <begin position="23"/>
        <end position="95"/>
    </location>
</feature>
<dbReference type="Pfam" id="PF00014">
    <property type="entry name" value="Kunitz_BPTI"/>
    <property type="match status" value="1"/>
</dbReference>
<protein>
    <submittedName>
        <fullName evidence="3">Pancreatic trypsin inhibitor</fullName>
    </submittedName>
</protein>
<evidence type="ECO:0000259" key="2">
    <source>
        <dbReference type="PROSITE" id="PS50279"/>
    </source>
</evidence>
<evidence type="ECO:0000256" key="1">
    <source>
        <dbReference type="SAM" id="SignalP"/>
    </source>
</evidence>
<feature type="domain" description="BPTI/Kunitz inhibitor" evidence="2">
    <location>
        <begin position="28"/>
        <end position="79"/>
    </location>
</feature>
<dbReference type="PROSITE" id="PS50279">
    <property type="entry name" value="BPTI_KUNITZ_2"/>
    <property type="match status" value="1"/>
</dbReference>
<dbReference type="EMBL" id="GEDV01012735">
    <property type="protein sequence ID" value="JAP75822.1"/>
    <property type="molecule type" value="Transcribed_RNA"/>
</dbReference>
<name>A0A131YBH1_RHIAP</name>
<dbReference type="GO" id="GO:0004867">
    <property type="term" value="F:serine-type endopeptidase inhibitor activity"/>
    <property type="evidence" value="ECO:0007669"/>
    <property type="project" value="InterPro"/>
</dbReference>
<reference evidence="3" key="1">
    <citation type="journal article" date="2016" name="Ticks Tick Borne Dis.">
        <title>De novo assembly and annotation of the salivary gland transcriptome of Rhipicephalus appendiculatus male and female ticks during blood feeding.</title>
        <authorList>
            <person name="de Castro M.H."/>
            <person name="de Klerk D."/>
            <person name="Pienaar R."/>
            <person name="Latif A.A."/>
            <person name="Rees D.J."/>
            <person name="Mans B.J."/>
        </authorList>
    </citation>
    <scope>NUCLEOTIDE SEQUENCE</scope>
    <source>
        <tissue evidence="3">Salivary glands</tissue>
    </source>
</reference>
<organism evidence="3">
    <name type="scientific">Rhipicephalus appendiculatus</name>
    <name type="common">Brown ear tick</name>
    <dbReference type="NCBI Taxonomy" id="34631"/>
    <lineage>
        <taxon>Eukaryota</taxon>
        <taxon>Metazoa</taxon>
        <taxon>Ecdysozoa</taxon>
        <taxon>Arthropoda</taxon>
        <taxon>Chelicerata</taxon>
        <taxon>Arachnida</taxon>
        <taxon>Acari</taxon>
        <taxon>Parasitiformes</taxon>
        <taxon>Ixodida</taxon>
        <taxon>Ixodoidea</taxon>
        <taxon>Ixodidae</taxon>
        <taxon>Rhipicephalinae</taxon>
        <taxon>Rhipicephalus</taxon>
        <taxon>Rhipicephalus</taxon>
    </lineage>
</organism>
<dbReference type="SMART" id="SM00131">
    <property type="entry name" value="KU"/>
    <property type="match status" value="1"/>
</dbReference>
<dbReference type="InterPro" id="IPR036880">
    <property type="entry name" value="Kunitz_BPTI_sf"/>
</dbReference>
<accession>A0A131YBH1</accession>
<dbReference type="AlphaFoldDB" id="A0A131YBH1"/>
<feature type="signal peptide" evidence="1">
    <location>
        <begin position="1"/>
        <end position="22"/>
    </location>
</feature>
<proteinExistence type="predicted"/>
<dbReference type="SUPFAM" id="SSF57362">
    <property type="entry name" value="BPTI-like"/>
    <property type="match status" value="1"/>
</dbReference>
<dbReference type="InterPro" id="IPR002223">
    <property type="entry name" value="Kunitz_BPTI"/>
</dbReference>